<reference evidence="8" key="3">
    <citation type="submission" date="2025-09" db="UniProtKB">
        <authorList>
            <consortium name="Ensembl"/>
        </authorList>
    </citation>
    <scope>IDENTIFICATION</scope>
</reference>
<feature type="chain" id="PRO_5025556661" description="CD3 gamma/delta subunit Ig-like domain-containing protein" evidence="6">
    <location>
        <begin position="22"/>
        <end position="183"/>
    </location>
</feature>
<evidence type="ECO:0000313" key="9">
    <source>
        <dbReference type="Proteomes" id="UP000472264"/>
    </source>
</evidence>
<keyword evidence="5" id="KW-0812">Transmembrane</keyword>
<dbReference type="InterPro" id="IPR015484">
    <property type="entry name" value="CD3_esu/gsu/dsu"/>
</dbReference>
<reference evidence="8" key="1">
    <citation type="submission" date="2021-04" db="EMBL/GenBank/DDBJ databases">
        <authorList>
            <consortium name="Wellcome Sanger Institute Data Sharing"/>
        </authorList>
    </citation>
    <scope>NUCLEOTIDE SEQUENCE [LARGE SCALE GENOMIC DNA]</scope>
</reference>
<keyword evidence="3 6" id="KW-0732">Signal</keyword>
<dbReference type="Pfam" id="PF16680">
    <property type="entry name" value="Ig_4"/>
    <property type="match status" value="1"/>
</dbReference>
<dbReference type="GeneID" id="115053041"/>
<dbReference type="InterPro" id="IPR032052">
    <property type="entry name" value="Ig_4"/>
</dbReference>
<dbReference type="GO" id="GO:0045059">
    <property type="term" value="P:positive thymic T cell selection"/>
    <property type="evidence" value="ECO:0007669"/>
    <property type="project" value="TreeGrafter"/>
</dbReference>
<dbReference type="PANTHER" id="PTHR10570">
    <property type="entry name" value="T-CELL SURFACE GLYCOPROTEIN CD3 GAMMA CHAIN / DELTA CHAIN"/>
    <property type="match status" value="1"/>
</dbReference>
<dbReference type="OrthoDB" id="9947847at2759"/>
<feature type="domain" description="CD3 gamma/delta subunit Ig-like" evidence="7">
    <location>
        <begin position="35"/>
        <end position="104"/>
    </location>
</feature>
<dbReference type="GO" id="GO:0042105">
    <property type="term" value="C:alpha-beta T cell receptor complex"/>
    <property type="evidence" value="ECO:0007669"/>
    <property type="project" value="TreeGrafter"/>
</dbReference>
<name>A0A665TZX6_ECHNA</name>
<dbReference type="InParanoid" id="A0A665TZX6"/>
<evidence type="ECO:0000256" key="4">
    <source>
        <dbReference type="SAM" id="MobiDB-lite"/>
    </source>
</evidence>
<evidence type="ECO:0000256" key="1">
    <source>
        <dbReference type="ARBA" id="ARBA00004251"/>
    </source>
</evidence>
<feature type="transmembrane region" description="Helical" evidence="5">
    <location>
        <begin position="108"/>
        <end position="129"/>
    </location>
</feature>
<protein>
    <recommendedName>
        <fullName evidence="7">CD3 gamma/delta subunit Ig-like domain-containing protein</fullName>
    </recommendedName>
</protein>
<dbReference type="Ensembl" id="ENSENLT00000013228.1">
    <property type="protein sequence ID" value="ENSENLP00000012710.1"/>
    <property type="gene ID" value="ENSENLG00000006040.1"/>
</dbReference>
<evidence type="ECO:0000256" key="3">
    <source>
        <dbReference type="ARBA" id="ARBA00022729"/>
    </source>
</evidence>
<dbReference type="GO" id="GO:0007166">
    <property type="term" value="P:cell surface receptor signaling pathway"/>
    <property type="evidence" value="ECO:0007669"/>
    <property type="project" value="TreeGrafter"/>
</dbReference>
<proteinExistence type="predicted"/>
<organism evidence="8 9">
    <name type="scientific">Echeneis naucrates</name>
    <name type="common">Live sharksucker</name>
    <dbReference type="NCBI Taxonomy" id="173247"/>
    <lineage>
        <taxon>Eukaryota</taxon>
        <taxon>Metazoa</taxon>
        <taxon>Chordata</taxon>
        <taxon>Craniata</taxon>
        <taxon>Vertebrata</taxon>
        <taxon>Euteleostomi</taxon>
        <taxon>Actinopterygii</taxon>
        <taxon>Neopterygii</taxon>
        <taxon>Teleostei</taxon>
        <taxon>Neoteleostei</taxon>
        <taxon>Acanthomorphata</taxon>
        <taxon>Carangaria</taxon>
        <taxon>Carangiformes</taxon>
        <taxon>Echeneidae</taxon>
        <taxon>Echeneis</taxon>
    </lineage>
</organism>
<sequence>MDIMGLRFVLAILLLEATVKAEEDEGQGSVTFWQEKFTLTCPESGKWYRKKLELKSGNESKEFEQIYTSENKGFYHCKYEDSSSKDVHYYFYVKGKVCKSCFELDENLFALIIVADVLGTAVVMLIIYMSCKKKHSGGSAPRSAPKAPAHSRSQGPPVPSPDYEQLNPHTRGQDPYSTVNRMG</sequence>
<dbReference type="GO" id="GO:0009897">
    <property type="term" value="C:external side of plasma membrane"/>
    <property type="evidence" value="ECO:0007669"/>
    <property type="project" value="TreeGrafter"/>
</dbReference>
<dbReference type="GO" id="GO:0004888">
    <property type="term" value="F:transmembrane signaling receptor activity"/>
    <property type="evidence" value="ECO:0007669"/>
    <property type="project" value="TreeGrafter"/>
</dbReference>
<dbReference type="PANTHER" id="PTHR10570:SF9">
    <property type="entry name" value="T-CELL SURFACE GLYCOPROTEIN CD3 EPSILON CHAIN"/>
    <property type="match status" value="1"/>
</dbReference>
<dbReference type="InterPro" id="IPR013783">
    <property type="entry name" value="Ig-like_fold"/>
</dbReference>
<dbReference type="Gene3D" id="2.60.40.10">
    <property type="entry name" value="Immunoglobulins"/>
    <property type="match status" value="1"/>
</dbReference>
<evidence type="ECO:0000256" key="5">
    <source>
        <dbReference type="SAM" id="Phobius"/>
    </source>
</evidence>
<comment type="subcellular location">
    <subcellularLocation>
        <location evidence="1">Cell membrane</location>
        <topology evidence="1">Single-pass type I membrane protein</topology>
    </subcellularLocation>
</comment>
<keyword evidence="9" id="KW-1185">Reference proteome</keyword>
<evidence type="ECO:0000256" key="2">
    <source>
        <dbReference type="ARBA" id="ARBA00022475"/>
    </source>
</evidence>
<evidence type="ECO:0000259" key="7">
    <source>
        <dbReference type="Pfam" id="PF16680"/>
    </source>
</evidence>
<accession>A0A665TZX6</accession>
<dbReference type="OMA" id="RVVLTCP"/>
<keyword evidence="2" id="KW-1003">Cell membrane</keyword>
<evidence type="ECO:0000256" key="6">
    <source>
        <dbReference type="SAM" id="SignalP"/>
    </source>
</evidence>
<keyword evidence="5" id="KW-0472">Membrane</keyword>
<reference evidence="8" key="2">
    <citation type="submission" date="2025-08" db="UniProtKB">
        <authorList>
            <consortium name="Ensembl"/>
        </authorList>
    </citation>
    <scope>IDENTIFICATION</scope>
</reference>
<keyword evidence="5" id="KW-1133">Transmembrane helix</keyword>
<feature type="signal peptide" evidence="6">
    <location>
        <begin position="1"/>
        <end position="21"/>
    </location>
</feature>
<dbReference type="Proteomes" id="UP000472264">
    <property type="component" value="Chromosome 13"/>
</dbReference>
<feature type="compositionally biased region" description="Polar residues" evidence="4">
    <location>
        <begin position="167"/>
        <end position="183"/>
    </location>
</feature>
<evidence type="ECO:0000313" key="8">
    <source>
        <dbReference type="Ensembl" id="ENSENLP00000012710.1"/>
    </source>
</evidence>
<dbReference type="RefSeq" id="XP_029373464.1">
    <property type="nucleotide sequence ID" value="XM_029517604.1"/>
</dbReference>
<gene>
    <name evidence="8" type="primary">cd3e</name>
</gene>
<feature type="region of interest" description="Disordered" evidence="4">
    <location>
        <begin position="136"/>
        <end position="183"/>
    </location>
</feature>
<dbReference type="AlphaFoldDB" id="A0A665TZX6"/>